<evidence type="ECO:0000313" key="3">
    <source>
        <dbReference type="Proteomes" id="UP000234767"/>
    </source>
</evidence>
<dbReference type="AlphaFoldDB" id="A0A2I1XD99"/>
<gene>
    <name evidence="2" type="ORF">CYK00_03210</name>
</gene>
<evidence type="ECO:0000256" key="1">
    <source>
        <dbReference type="SAM" id="Phobius"/>
    </source>
</evidence>
<dbReference type="Proteomes" id="UP000234767">
    <property type="component" value="Unassembled WGS sequence"/>
</dbReference>
<evidence type="ECO:0000313" key="2">
    <source>
        <dbReference type="EMBL" id="PLA40604.1"/>
    </source>
</evidence>
<keyword evidence="1" id="KW-0472">Membrane</keyword>
<protein>
    <submittedName>
        <fullName evidence="2">Uncharacterized protein</fullName>
    </submittedName>
</protein>
<dbReference type="RefSeq" id="WP_101809939.1">
    <property type="nucleotide sequence ID" value="NZ_PKJO01000003.1"/>
</dbReference>
<name>A0A2I1XD99_NEISI</name>
<reference evidence="2 3" key="1">
    <citation type="submission" date="2017-12" db="EMBL/GenBank/DDBJ databases">
        <title>Phylogenetic diversity of female urinary microbiome.</title>
        <authorList>
            <person name="Thomas-White K."/>
            <person name="Wolfe A.J."/>
        </authorList>
    </citation>
    <scope>NUCLEOTIDE SEQUENCE [LARGE SCALE GENOMIC DNA]</scope>
    <source>
        <strain evidence="2 3">UMB0321</strain>
    </source>
</reference>
<comment type="caution">
    <text evidence="2">The sequence shown here is derived from an EMBL/GenBank/DDBJ whole genome shotgun (WGS) entry which is preliminary data.</text>
</comment>
<keyword evidence="1" id="KW-0812">Transmembrane</keyword>
<proteinExistence type="predicted"/>
<dbReference type="EMBL" id="PKJO01000003">
    <property type="protein sequence ID" value="PLA40604.1"/>
    <property type="molecule type" value="Genomic_DNA"/>
</dbReference>
<organism evidence="2 3">
    <name type="scientific">Neisseria sicca</name>
    <dbReference type="NCBI Taxonomy" id="490"/>
    <lineage>
        <taxon>Bacteria</taxon>
        <taxon>Pseudomonadati</taxon>
        <taxon>Pseudomonadota</taxon>
        <taxon>Betaproteobacteria</taxon>
        <taxon>Neisseriales</taxon>
        <taxon>Neisseriaceae</taxon>
        <taxon>Neisseria</taxon>
    </lineage>
</organism>
<keyword evidence="1" id="KW-1133">Transmembrane helix</keyword>
<sequence>MTLITTVNENEKYAKLPSRLNYGYIYIKADITMKTVKQSRRGKEYQNRFSALIRADEYLNSHKWEYKAESKWEIPGDEQTMPIPVLSSSKTDGQHRSVYYGIRSKGVLKNSSFVRTDLVILKDKNLMWIGKKWDGSSLTADDPIFQIPNHKKNKWYLQDFPDNLLRIVEIKFQYENGKTDRWGLSQETDYLKILRGKSKNLIRMNAKDLGLTLLHISSSEGRKTHETATELAPVFTQEPNRNGAFRWEKWANAPATSKTGDQNLTPLLSPQKQSQLEYSPETLKLFQDIPWLNGKKGSFHATQDILFWQNEDNDTSKPLADKQSMLKALKYLQQESDLDALTLVSAEKIETKVLIRGEDVLMLIIEITIAGFVSVFLAPIIVEMLPAVLPLLAMAARAPQLGLNIVRSGSVVAAGLGLWSSANAETIDFTDEEIEEAVEKKIELLRKFDLGYTLFHFKEGIPVVEGNTYTIDQVAYIRDASKEEYDASPHVTIVGCNGEIITSKEEARNSCAAGYKSSF</sequence>
<accession>A0A2I1XD99</accession>
<feature type="transmembrane region" description="Helical" evidence="1">
    <location>
        <begin position="360"/>
        <end position="382"/>
    </location>
</feature>